<evidence type="ECO:0000313" key="2">
    <source>
        <dbReference type="Proteomes" id="UP000661691"/>
    </source>
</evidence>
<reference evidence="1" key="1">
    <citation type="submission" date="2020-09" db="EMBL/GenBank/DDBJ databases">
        <title>A novel bacterium of genus Hazenella, isolated from South China Sea.</title>
        <authorList>
            <person name="Huang H."/>
            <person name="Mo K."/>
            <person name="Hu Y."/>
        </authorList>
    </citation>
    <scope>NUCLEOTIDE SEQUENCE</scope>
    <source>
        <strain evidence="1">IB182357</strain>
    </source>
</reference>
<dbReference type="EMBL" id="JACXAH010000002">
    <property type="protein sequence ID" value="MBD1370996.1"/>
    <property type="molecule type" value="Genomic_DNA"/>
</dbReference>
<name>A0A926RW14_9BACL</name>
<organism evidence="1 2">
    <name type="scientific">Polycladospora coralii</name>
    <dbReference type="NCBI Taxonomy" id="2771432"/>
    <lineage>
        <taxon>Bacteria</taxon>
        <taxon>Bacillati</taxon>
        <taxon>Bacillota</taxon>
        <taxon>Bacilli</taxon>
        <taxon>Bacillales</taxon>
        <taxon>Thermoactinomycetaceae</taxon>
        <taxon>Polycladospora</taxon>
    </lineage>
</organism>
<sequence>MDRINFYYGAQNQYEDVTDVVKKRCCMDNIIGIHKNDYKNLFCNYSAGDHKHLKVNIPYQHIGPVYIKNETSFTLNLNHFNTMPPIHIVYFINTFISPYYENLMRTHLEELIATGLCKYGTLYVEACGSDFAKIKKIVYSVLPTARVTCHSENNHEYFGIRKVWQLAQKNAGVVLYFHSKGISKLHLTPRNPYESRYLFPLVIKQWRRNISLMMMFESINKLGISAGGLGWIWMNYMWAKCSYLRKVERPIITERRHYYEDWISRKLSNIAPNDTPGYDCFSLVYSVKNNLYHIGSTSSPKELFSILKKRKNVDKVRYWYKN</sequence>
<gene>
    <name evidence="1" type="ORF">IC620_01285</name>
</gene>
<accession>A0A926RW14</accession>
<dbReference type="AlphaFoldDB" id="A0A926RW14"/>
<dbReference type="RefSeq" id="WP_191139104.1">
    <property type="nucleotide sequence ID" value="NZ_JACXAG020000002.1"/>
</dbReference>
<evidence type="ECO:0000313" key="1">
    <source>
        <dbReference type="EMBL" id="MBD1370996.1"/>
    </source>
</evidence>
<dbReference type="Proteomes" id="UP000661691">
    <property type="component" value="Unassembled WGS sequence"/>
</dbReference>
<keyword evidence="2" id="KW-1185">Reference proteome</keyword>
<protein>
    <submittedName>
        <fullName evidence="1">Uncharacterized protein</fullName>
    </submittedName>
</protein>
<comment type="caution">
    <text evidence="1">The sequence shown here is derived from an EMBL/GenBank/DDBJ whole genome shotgun (WGS) entry which is preliminary data.</text>
</comment>
<proteinExistence type="predicted"/>